<protein>
    <submittedName>
        <fullName evidence="5">AraC family transcriptional regulator ligand-binding domain-containing protein</fullName>
    </submittedName>
</protein>
<dbReference type="PANTHER" id="PTHR47894:SF1">
    <property type="entry name" value="HTH-TYPE TRANSCRIPTIONAL REGULATOR VQSM"/>
    <property type="match status" value="1"/>
</dbReference>
<dbReference type="InterPro" id="IPR018060">
    <property type="entry name" value="HTH_AraC"/>
</dbReference>
<dbReference type="EMBL" id="JAFKCZ010000009">
    <property type="protein sequence ID" value="MBN7797607.1"/>
    <property type="molecule type" value="Genomic_DNA"/>
</dbReference>
<accession>A0A939DHK3</accession>
<dbReference type="GO" id="GO:0005829">
    <property type="term" value="C:cytosol"/>
    <property type="evidence" value="ECO:0007669"/>
    <property type="project" value="TreeGrafter"/>
</dbReference>
<feature type="domain" description="HTH araC/xylS-type" evidence="4">
    <location>
        <begin position="206"/>
        <end position="302"/>
    </location>
</feature>
<evidence type="ECO:0000256" key="3">
    <source>
        <dbReference type="ARBA" id="ARBA00023163"/>
    </source>
</evidence>
<reference evidence="5" key="1">
    <citation type="submission" date="2021-02" db="EMBL/GenBank/DDBJ databases">
        <title>PHA producing bacteria isolated from coastal sediment in Guangdong, Shenzhen.</title>
        <authorList>
            <person name="Zheng W."/>
            <person name="Yu S."/>
            <person name="Huang Y."/>
        </authorList>
    </citation>
    <scope>NUCLEOTIDE SEQUENCE</scope>
    <source>
        <strain evidence="5">TN14-10</strain>
    </source>
</reference>
<evidence type="ECO:0000256" key="2">
    <source>
        <dbReference type="ARBA" id="ARBA00023125"/>
    </source>
</evidence>
<evidence type="ECO:0000259" key="4">
    <source>
        <dbReference type="PROSITE" id="PS01124"/>
    </source>
</evidence>
<dbReference type="AlphaFoldDB" id="A0A939DHK3"/>
<organism evidence="5 6">
    <name type="scientific">Parahaliea mediterranea</name>
    <dbReference type="NCBI Taxonomy" id="651086"/>
    <lineage>
        <taxon>Bacteria</taxon>
        <taxon>Pseudomonadati</taxon>
        <taxon>Pseudomonadota</taxon>
        <taxon>Gammaproteobacteria</taxon>
        <taxon>Cellvibrionales</taxon>
        <taxon>Halieaceae</taxon>
        <taxon>Parahaliea</taxon>
    </lineage>
</organism>
<evidence type="ECO:0000313" key="5">
    <source>
        <dbReference type="EMBL" id="MBN7797607.1"/>
    </source>
</evidence>
<proteinExistence type="predicted"/>
<dbReference type="GO" id="GO:0000976">
    <property type="term" value="F:transcription cis-regulatory region binding"/>
    <property type="evidence" value="ECO:0007669"/>
    <property type="project" value="TreeGrafter"/>
</dbReference>
<dbReference type="InterPro" id="IPR032687">
    <property type="entry name" value="AraC-type_N"/>
</dbReference>
<evidence type="ECO:0000256" key="1">
    <source>
        <dbReference type="ARBA" id="ARBA00023015"/>
    </source>
</evidence>
<dbReference type="SMART" id="SM00342">
    <property type="entry name" value="HTH_ARAC"/>
    <property type="match status" value="1"/>
</dbReference>
<sequence>MASCDLSYSLLETETAPIPLTSFIALANSVMIAMDDESCGMLPKPVKPGTFALLCQSCIDCQTLGHFLRRRIKVLSLVSDGLKLNLHRQDETVYYEIESTDSGNPLSQHIVIVILAIAYKMGSWSIRERIPLTSVSVCGARSSQARGYDNLFDLPIDYGSNRNQLCFPAHYFDRPILQDADSMKELLKAPALYLMSEFGVQKSLAYEIRKYIECCSPENFPDLDSLATEFSLSVATLRRRLQNEDTTYQEIKNEVRRDRAVTVLVREGSVKAAAYAAGFTEPTSFFRAFKRWTGTTPKAYIS</sequence>
<keyword evidence="6" id="KW-1185">Reference proteome</keyword>
<dbReference type="PANTHER" id="PTHR47894">
    <property type="entry name" value="HTH-TYPE TRANSCRIPTIONAL REGULATOR GADX"/>
    <property type="match status" value="1"/>
</dbReference>
<dbReference type="InterPro" id="IPR009057">
    <property type="entry name" value="Homeodomain-like_sf"/>
</dbReference>
<comment type="caution">
    <text evidence="5">The sequence shown here is derived from an EMBL/GenBank/DDBJ whole genome shotgun (WGS) entry which is preliminary data.</text>
</comment>
<dbReference type="SUPFAM" id="SSF46689">
    <property type="entry name" value="Homeodomain-like"/>
    <property type="match status" value="1"/>
</dbReference>
<dbReference type="Pfam" id="PF12625">
    <property type="entry name" value="Arabinose_bd"/>
    <property type="match status" value="1"/>
</dbReference>
<dbReference type="Proteomes" id="UP000664303">
    <property type="component" value="Unassembled WGS sequence"/>
</dbReference>
<dbReference type="PROSITE" id="PS01124">
    <property type="entry name" value="HTH_ARAC_FAMILY_2"/>
    <property type="match status" value="1"/>
</dbReference>
<dbReference type="Gene3D" id="1.10.10.60">
    <property type="entry name" value="Homeodomain-like"/>
    <property type="match status" value="1"/>
</dbReference>
<keyword evidence="2" id="KW-0238">DNA-binding</keyword>
<dbReference type="GO" id="GO:0003700">
    <property type="term" value="F:DNA-binding transcription factor activity"/>
    <property type="evidence" value="ECO:0007669"/>
    <property type="project" value="InterPro"/>
</dbReference>
<keyword evidence="1" id="KW-0805">Transcription regulation</keyword>
<name>A0A939DHK3_9GAMM</name>
<dbReference type="Pfam" id="PF12833">
    <property type="entry name" value="HTH_18"/>
    <property type="match status" value="1"/>
</dbReference>
<gene>
    <name evidence="5" type="ORF">JYP50_13435</name>
</gene>
<evidence type="ECO:0000313" key="6">
    <source>
        <dbReference type="Proteomes" id="UP000664303"/>
    </source>
</evidence>
<keyword evidence="3" id="KW-0804">Transcription</keyword>